<evidence type="ECO:0008006" key="5">
    <source>
        <dbReference type="Google" id="ProtNLM"/>
    </source>
</evidence>
<proteinExistence type="predicted"/>
<dbReference type="RefSeq" id="WP_154458059.1">
    <property type="nucleotide sequence ID" value="NZ_VUMV01000004.1"/>
</dbReference>
<accession>A0A7X2P8H1</accession>
<gene>
    <name evidence="3" type="ORF">FYJ60_07510</name>
</gene>
<dbReference type="PROSITE" id="PS51257">
    <property type="entry name" value="PROKAR_LIPOPROTEIN"/>
    <property type="match status" value="1"/>
</dbReference>
<name>A0A7X2P8H1_9FIRM</name>
<evidence type="ECO:0000256" key="1">
    <source>
        <dbReference type="SAM" id="MobiDB-lite"/>
    </source>
</evidence>
<reference evidence="3 4" key="1">
    <citation type="submission" date="2019-08" db="EMBL/GenBank/DDBJ databases">
        <title>In-depth cultivation of the pig gut microbiome towards novel bacterial diversity and tailored functional studies.</title>
        <authorList>
            <person name="Wylensek D."/>
            <person name="Hitch T.C.A."/>
            <person name="Clavel T."/>
        </authorList>
    </citation>
    <scope>NUCLEOTIDE SEQUENCE [LARGE SCALE GENOMIC DNA]</scope>
    <source>
        <strain evidence="3 4">Oil+RF-744-WCA-WT-13</strain>
    </source>
</reference>
<sequence>MKRNNRNRKQTLLAGALAGAIGIVAAGCSLPNSNENTSISADETGVITETVVESVGEDSFTEDELKQYIEQEIADYTDSGGGKVSLTKCTVANRTAETVMTYATCDDYAKFNNVTCFLGTIQAAEDAGYDVSQSFVDKKGAAADAEIISERAKEWKIFICEEPVQVRLPDKILYATDNVTITGRLTATVNTVLDTPVATPAAASSDSSVSSAGETQTESVKASSASSAGGSGTAAVSQAAEGGTDSRQINPYATVSDYYAYIIYK</sequence>
<feature type="compositionally biased region" description="Low complexity" evidence="1">
    <location>
        <begin position="201"/>
        <end position="212"/>
    </location>
</feature>
<dbReference type="AlphaFoldDB" id="A0A7X2P8H1"/>
<keyword evidence="4" id="KW-1185">Reference proteome</keyword>
<feature type="region of interest" description="Disordered" evidence="1">
    <location>
        <begin position="201"/>
        <end position="247"/>
    </location>
</feature>
<evidence type="ECO:0000256" key="2">
    <source>
        <dbReference type="SAM" id="SignalP"/>
    </source>
</evidence>
<organism evidence="3 4">
    <name type="scientific">Bilifractor porci</name>
    <dbReference type="NCBI Taxonomy" id="2606636"/>
    <lineage>
        <taxon>Bacteria</taxon>
        <taxon>Bacillati</taxon>
        <taxon>Bacillota</taxon>
        <taxon>Clostridia</taxon>
        <taxon>Lachnospirales</taxon>
        <taxon>Lachnospiraceae</taxon>
        <taxon>Bilifractor</taxon>
    </lineage>
</organism>
<evidence type="ECO:0000313" key="4">
    <source>
        <dbReference type="Proteomes" id="UP000466864"/>
    </source>
</evidence>
<feature type="signal peptide" evidence="2">
    <location>
        <begin position="1"/>
        <end position="25"/>
    </location>
</feature>
<feature type="chain" id="PRO_5038907063" description="Lipoprotein" evidence="2">
    <location>
        <begin position="26"/>
        <end position="265"/>
    </location>
</feature>
<dbReference type="Proteomes" id="UP000466864">
    <property type="component" value="Unassembled WGS sequence"/>
</dbReference>
<comment type="caution">
    <text evidence="3">The sequence shown here is derived from an EMBL/GenBank/DDBJ whole genome shotgun (WGS) entry which is preliminary data.</text>
</comment>
<keyword evidence="2" id="KW-0732">Signal</keyword>
<protein>
    <recommendedName>
        <fullName evidence="5">Lipoprotein</fullName>
    </recommendedName>
</protein>
<evidence type="ECO:0000313" key="3">
    <source>
        <dbReference type="EMBL" id="MST82159.1"/>
    </source>
</evidence>
<dbReference type="EMBL" id="VUMV01000004">
    <property type="protein sequence ID" value="MST82159.1"/>
    <property type="molecule type" value="Genomic_DNA"/>
</dbReference>
<feature type="compositionally biased region" description="Low complexity" evidence="1">
    <location>
        <begin position="219"/>
        <end position="240"/>
    </location>
</feature>